<dbReference type="InterPro" id="IPR011444">
    <property type="entry name" value="DUF1549"/>
</dbReference>
<reference evidence="2" key="1">
    <citation type="submission" date="2018-05" db="EMBL/GenBank/DDBJ databases">
        <authorList>
            <person name="Lanie J.A."/>
            <person name="Ng W.-L."/>
            <person name="Kazmierczak K.M."/>
            <person name="Andrzejewski T.M."/>
            <person name="Davidsen T.M."/>
            <person name="Wayne K.J."/>
            <person name="Tettelin H."/>
            <person name="Glass J.I."/>
            <person name="Rusch D."/>
            <person name="Podicherti R."/>
            <person name="Tsui H.-C.T."/>
            <person name="Winkler M.E."/>
        </authorList>
    </citation>
    <scope>NUCLEOTIDE SEQUENCE</scope>
</reference>
<evidence type="ECO:0000259" key="1">
    <source>
        <dbReference type="Pfam" id="PF07583"/>
    </source>
</evidence>
<accession>A0A382HE56</accession>
<evidence type="ECO:0000313" key="2">
    <source>
        <dbReference type="EMBL" id="SVB85608.1"/>
    </source>
</evidence>
<feature type="domain" description="DUF1549" evidence="1">
    <location>
        <begin position="50"/>
        <end position="262"/>
    </location>
</feature>
<dbReference type="PANTHER" id="PTHR35889:SF3">
    <property type="entry name" value="F-BOX DOMAIN-CONTAINING PROTEIN"/>
    <property type="match status" value="1"/>
</dbReference>
<organism evidence="2">
    <name type="scientific">marine metagenome</name>
    <dbReference type="NCBI Taxonomy" id="408172"/>
    <lineage>
        <taxon>unclassified sequences</taxon>
        <taxon>metagenomes</taxon>
        <taxon>ecological metagenomes</taxon>
    </lineage>
</organism>
<gene>
    <name evidence="2" type="ORF">METZ01_LOCUS238462</name>
</gene>
<dbReference type="EMBL" id="UINC01060760">
    <property type="protein sequence ID" value="SVB85608.1"/>
    <property type="molecule type" value="Genomic_DNA"/>
</dbReference>
<dbReference type="Pfam" id="PF07583">
    <property type="entry name" value="PSCyt2"/>
    <property type="match status" value="1"/>
</dbReference>
<dbReference type="PANTHER" id="PTHR35889">
    <property type="entry name" value="CYCLOINULO-OLIGOSACCHARIDE FRUCTANOTRANSFERASE-RELATED"/>
    <property type="match status" value="1"/>
</dbReference>
<protein>
    <recommendedName>
        <fullName evidence="1">DUF1549 domain-containing protein</fullName>
    </recommendedName>
</protein>
<dbReference type="AlphaFoldDB" id="A0A382HE56"/>
<name>A0A382HE56_9ZZZZ</name>
<proteinExistence type="predicted"/>
<sequence length="374" mass="42729">MYRWLNILFLILTPLGSWAEPVKELPWSFTSLDELPLPKIQKTSWAHNRVDHFVLSRMESKGLQPAPTADDRVLLRRLYFDLIGLPPTPKQLEDFRNRTKANRKAAIKKEINSLLTSPHYGERWARHWLDLARYTDKTASWLNSTASAWRYRDWVVQALNQDLPYNEFIKQQLANDLIAGSDPKNNAALGYLGLSPTYWKELQLPPEIIKTTVADEWEERMDAVGRTFLGLTLGCARCHDHKFEPVTQADYYAIAGVFASVRIADRPMMKQELWAPVAKARAQVAKLEKKLSELKKKKPTTLKAGKGVKTPAFAQDYFTNITKLKPFLHEPLNKNPEALITEKGVTITPKDFATFTKGRLHAKVKDLGSEYTVS</sequence>
<feature type="non-terminal residue" evidence="2">
    <location>
        <position position="374"/>
    </location>
</feature>